<keyword evidence="8" id="KW-1185">Reference proteome</keyword>
<feature type="domain" description="SKP1 component dimerisation" evidence="5">
    <location>
        <begin position="165"/>
        <end position="212"/>
    </location>
</feature>
<feature type="region of interest" description="Disordered" evidence="4">
    <location>
        <begin position="207"/>
        <end position="267"/>
    </location>
</feature>
<dbReference type="Proteomes" id="UP000224567">
    <property type="component" value="Unassembled WGS sequence"/>
</dbReference>
<evidence type="ECO:0000259" key="5">
    <source>
        <dbReference type="Pfam" id="PF01466"/>
    </source>
</evidence>
<feature type="compositionally biased region" description="Low complexity" evidence="4">
    <location>
        <begin position="21"/>
        <end position="42"/>
    </location>
</feature>
<comment type="pathway">
    <text evidence="1">Protein modification; protein ubiquitination.</text>
</comment>
<reference evidence="7 8" key="1">
    <citation type="journal article" date="2017" name="Genome Biol.">
        <title>New reference genome sequences of hot pepper reveal the massive evolution of plant disease-resistance genes by retroduplication.</title>
        <authorList>
            <person name="Kim S."/>
            <person name="Park J."/>
            <person name="Yeom S.I."/>
            <person name="Kim Y.M."/>
            <person name="Seo E."/>
            <person name="Kim K.T."/>
            <person name="Kim M.S."/>
            <person name="Lee J.M."/>
            <person name="Cheong K."/>
            <person name="Shin H.S."/>
            <person name="Kim S.B."/>
            <person name="Han K."/>
            <person name="Lee J."/>
            <person name="Park M."/>
            <person name="Lee H.A."/>
            <person name="Lee H.Y."/>
            <person name="Lee Y."/>
            <person name="Oh S."/>
            <person name="Lee J.H."/>
            <person name="Choi E."/>
            <person name="Choi E."/>
            <person name="Lee S.E."/>
            <person name="Jeon J."/>
            <person name="Kim H."/>
            <person name="Choi G."/>
            <person name="Song H."/>
            <person name="Lee J."/>
            <person name="Lee S.C."/>
            <person name="Kwon J.K."/>
            <person name="Lee H.Y."/>
            <person name="Koo N."/>
            <person name="Hong Y."/>
            <person name="Kim R.W."/>
            <person name="Kang W.H."/>
            <person name="Huh J.H."/>
            <person name="Kang B.C."/>
            <person name="Yang T.J."/>
            <person name="Lee Y.H."/>
            <person name="Bennetzen J.L."/>
            <person name="Choi D."/>
        </authorList>
    </citation>
    <scope>NUCLEOTIDE SEQUENCE [LARGE SCALE GENOMIC DNA]</scope>
    <source>
        <strain evidence="8">cv. PBC81</strain>
    </source>
</reference>
<dbReference type="EMBL" id="MLFT02000020">
    <property type="protein sequence ID" value="PHT30705.1"/>
    <property type="molecule type" value="Genomic_DNA"/>
</dbReference>
<evidence type="ECO:0000256" key="4">
    <source>
        <dbReference type="SAM" id="MobiDB-lite"/>
    </source>
</evidence>
<dbReference type="SUPFAM" id="SSF54695">
    <property type="entry name" value="POZ domain"/>
    <property type="match status" value="1"/>
</dbReference>
<reference evidence="8" key="2">
    <citation type="journal article" date="2017" name="J. Anim. Genet.">
        <title>Multiple reference genome sequences of hot pepper reveal the massive evolution of plant disease resistance genes by retroduplication.</title>
        <authorList>
            <person name="Kim S."/>
            <person name="Park J."/>
            <person name="Yeom S.-I."/>
            <person name="Kim Y.-M."/>
            <person name="Seo E."/>
            <person name="Kim K.-T."/>
            <person name="Kim M.-S."/>
            <person name="Lee J.M."/>
            <person name="Cheong K."/>
            <person name="Shin H.-S."/>
            <person name="Kim S.-B."/>
            <person name="Han K."/>
            <person name="Lee J."/>
            <person name="Park M."/>
            <person name="Lee H.-A."/>
            <person name="Lee H.-Y."/>
            <person name="Lee Y."/>
            <person name="Oh S."/>
            <person name="Lee J.H."/>
            <person name="Choi E."/>
            <person name="Choi E."/>
            <person name="Lee S.E."/>
            <person name="Jeon J."/>
            <person name="Kim H."/>
            <person name="Choi G."/>
            <person name="Song H."/>
            <person name="Lee J."/>
            <person name="Lee S.-C."/>
            <person name="Kwon J.-K."/>
            <person name="Lee H.-Y."/>
            <person name="Koo N."/>
            <person name="Hong Y."/>
            <person name="Kim R.W."/>
            <person name="Kang W.-H."/>
            <person name="Huh J.H."/>
            <person name="Kang B.-C."/>
            <person name="Yang T.-J."/>
            <person name="Lee Y.-H."/>
            <person name="Bennetzen J.L."/>
            <person name="Choi D."/>
        </authorList>
    </citation>
    <scope>NUCLEOTIDE SEQUENCE [LARGE SCALE GENOMIC DNA]</scope>
    <source>
        <strain evidence="8">cv. PBC81</strain>
    </source>
</reference>
<feature type="compositionally biased region" description="Acidic residues" evidence="4">
    <location>
        <begin position="217"/>
        <end position="251"/>
    </location>
</feature>
<evidence type="ECO:0000256" key="1">
    <source>
        <dbReference type="ARBA" id="ARBA00004906"/>
    </source>
</evidence>
<evidence type="ECO:0000313" key="7">
    <source>
        <dbReference type="EMBL" id="PHT30705.1"/>
    </source>
</evidence>
<sequence>MASSSSAPPPSVTIPSLKSTAVEASSSSAPPQSAVNAASSSAAPPPVTIPTLKSTAGEASLSSVPPQGKILTLKSSEEDEFQVEESIAIQSGTIKNMVEAGYTVIPLLNVESKSLIKILDYMIHHAAEEDATNKQQLEEFDKEFVKISFKMMSQLVFAANYLHIPGLMSLLCQTIADKIKNKSIKAVRRIFNITNDYTSEEEAEARREHEWAHNGEFDDTVDDLIIPNEEESDDDDDEDEDDDGTPEEGEEKEVRGVNVGEIEEINE</sequence>
<dbReference type="InterPro" id="IPR011333">
    <property type="entry name" value="SKP1/BTB/POZ_sf"/>
</dbReference>
<feature type="domain" description="SKP1 component POZ" evidence="6">
    <location>
        <begin position="70"/>
        <end position="125"/>
    </location>
</feature>
<evidence type="ECO:0000313" key="8">
    <source>
        <dbReference type="Proteomes" id="UP000224567"/>
    </source>
</evidence>
<dbReference type="Gene3D" id="3.30.710.10">
    <property type="entry name" value="Potassium Channel Kv1.1, Chain A"/>
    <property type="match status" value="1"/>
</dbReference>
<protein>
    <recommendedName>
        <fullName evidence="9">SKP1-like protein 11</fullName>
    </recommendedName>
</protein>
<dbReference type="InterPro" id="IPR016072">
    <property type="entry name" value="Skp1_comp_dimer"/>
</dbReference>
<dbReference type="OrthoDB" id="2342932at2759"/>
<evidence type="ECO:0000256" key="2">
    <source>
        <dbReference type="ARBA" id="ARBA00009993"/>
    </source>
</evidence>
<dbReference type="InterPro" id="IPR001232">
    <property type="entry name" value="SKP1-like"/>
</dbReference>
<dbReference type="InterPro" id="IPR016897">
    <property type="entry name" value="SKP1"/>
</dbReference>
<dbReference type="Pfam" id="PF03931">
    <property type="entry name" value="Skp1_POZ"/>
    <property type="match status" value="1"/>
</dbReference>
<dbReference type="STRING" id="33114.A0A2G2VCI9"/>
<dbReference type="SMART" id="SM00512">
    <property type="entry name" value="Skp1"/>
    <property type="match status" value="1"/>
</dbReference>
<feature type="compositionally biased region" description="Basic and acidic residues" evidence="4">
    <location>
        <begin position="207"/>
        <end position="216"/>
    </location>
</feature>
<name>A0A2G2VCI9_CAPBA</name>
<accession>A0A2G2VCI9</accession>
<evidence type="ECO:0008006" key="9">
    <source>
        <dbReference type="Google" id="ProtNLM"/>
    </source>
</evidence>
<dbReference type="GO" id="GO:0006511">
    <property type="term" value="P:ubiquitin-dependent protein catabolic process"/>
    <property type="evidence" value="ECO:0007669"/>
    <property type="project" value="InterPro"/>
</dbReference>
<dbReference type="Pfam" id="PF01466">
    <property type="entry name" value="Skp1"/>
    <property type="match status" value="1"/>
</dbReference>
<dbReference type="GO" id="GO:0016567">
    <property type="term" value="P:protein ubiquitination"/>
    <property type="evidence" value="ECO:0007669"/>
    <property type="project" value="UniProtKB-UniPathway"/>
</dbReference>
<dbReference type="InterPro" id="IPR016073">
    <property type="entry name" value="Skp1_comp_POZ"/>
</dbReference>
<dbReference type="GO" id="GO:0009867">
    <property type="term" value="P:jasmonic acid mediated signaling pathway"/>
    <property type="evidence" value="ECO:0007669"/>
    <property type="project" value="UniProtKB-ARBA"/>
</dbReference>
<dbReference type="AlphaFoldDB" id="A0A2G2VCI9"/>
<organism evidence="7 8">
    <name type="scientific">Capsicum baccatum</name>
    <name type="common">Peruvian pepper</name>
    <dbReference type="NCBI Taxonomy" id="33114"/>
    <lineage>
        <taxon>Eukaryota</taxon>
        <taxon>Viridiplantae</taxon>
        <taxon>Streptophyta</taxon>
        <taxon>Embryophyta</taxon>
        <taxon>Tracheophyta</taxon>
        <taxon>Spermatophyta</taxon>
        <taxon>Magnoliopsida</taxon>
        <taxon>eudicotyledons</taxon>
        <taxon>Gunneridae</taxon>
        <taxon>Pentapetalae</taxon>
        <taxon>asterids</taxon>
        <taxon>lamiids</taxon>
        <taxon>Solanales</taxon>
        <taxon>Solanaceae</taxon>
        <taxon>Solanoideae</taxon>
        <taxon>Capsiceae</taxon>
        <taxon>Capsicum</taxon>
    </lineage>
</organism>
<dbReference type="PANTHER" id="PTHR11165">
    <property type="entry name" value="SKP1"/>
    <property type="match status" value="1"/>
</dbReference>
<gene>
    <name evidence="7" type="ORF">CQW23_29717</name>
</gene>
<comment type="caution">
    <text evidence="7">The sequence shown here is derived from an EMBL/GenBank/DDBJ whole genome shotgun (WGS) entry which is preliminary data.</text>
</comment>
<dbReference type="InterPro" id="IPR036296">
    <property type="entry name" value="SKP1-like_dim_sf"/>
</dbReference>
<evidence type="ECO:0000259" key="6">
    <source>
        <dbReference type="Pfam" id="PF03931"/>
    </source>
</evidence>
<comment type="similarity">
    <text evidence="2">Belongs to the SKP1 family.</text>
</comment>
<proteinExistence type="inferred from homology"/>
<dbReference type="SUPFAM" id="SSF81382">
    <property type="entry name" value="Skp1 dimerisation domain-like"/>
    <property type="match status" value="1"/>
</dbReference>
<dbReference type="UniPathway" id="UPA00143"/>
<evidence type="ECO:0000256" key="3">
    <source>
        <dbReference type="ARBA" id="ARBA00022786"/>
    </source>
</evidence>
<keyword evidence="3" id="KW-0833">Ubl conjugation pathway</keyword>
<feature type="region of interest" description="Disordered" evidence="4">
    <location>
        <begin position="1"/>
        <end position="64"/>
    </location>
</feature>